<dbReference type="Pfam" id="PF18676">
    <property type="entry name" value="MBG_2"/>
    <property type="match status" value="11"/>
</dbReference>
<keyword evidence="3" id="KW-1185">Reference proteome</keyword>
<protein>
    <submittedName>
        <fullName evidence="2">Bacterial surface protein 26-residue PARCEL repeat (3 repeats)</fullName>
    </submittedName>
</protein>
<reference evidence="3" key="1">
    <citation type="submission" date="2017-05" db="EMBL/GenBank/DDBJ databases">
        <authorList>
            <person name="Kirkegaard R."/>
            <person name="Mcilroy J S."/>
        </authorList>
    </citation>
    <scope>NUCLEOTIDE SEQUENCE [LARGE SCALE GENOMIC DNA]</scope>
</reference>
<feature type="domain" description="MBG" evidence="1">
    <location>
        <begin position="436"/>
        <end position="508"/>
    </location>
</feature>
<sequence length="993" mass="104770">MIKRKTIFLALIIVSLLLGTTTLVKAVPPLPSSFYGTVQINGENVEVGTVISAWIDGVQYASTTVILHEGFSVFAIDVPGDDPSTPEIIEGGKQNDTIVFKIGDLVADETAKWQTGTYRPQDLSVKVLTITADPQEKVYGDDDPELTFSYTPYDPDDEIIFDGALAREEGEDVGTYAITQGDLSAEGYTIIFKSDNLIINPKPITITADAKTKVYGAFDPTLSYQSDVPLVEGDKFTGGLARVAGENVGTYQITIGTLTAGPNYTITFVPANLTITARPITIKADDKEKMIGDSDPVLTYSITAGSLAFDDEVTGALVRDAGEALGTYPIKQGTLAIDDGKGGANYDLTFVEGTFTIKQIPITITAHAATKVYGEEDPEFTYTASDPSVILTGKLGREPGENAGIYAITIGTLSAGEQYAINFVSADFTITKKAASVTPNAASKVYGEADPTFTGVLTGFLAGDNVVAVYSRQAGETVAGSPYEISATLSPAGVLGNYEITYNTANFTITKREASVTPNAASKVYGEADPTFTGVLTGFLAGDNVVAVYSRAAGETVAGSPYAISAVLSPEGVLANYNITYNTAEFTITKKEASVTPNDATKVYGEADPTFTGVLTGFLVADGVTAVYSREAGETVAGSPYVINAVLSPEEVLDNYDITYNTANFTITPKAITVTADPKTKTYGLPDPALTYGVTGMEDGDSLTGGLARVAGENVGTYQITIGTLTAGPNYTITFVPANLTITARPITITADDKERMIGDSDPVLTYSITAGSLAFDDEVTGALVRDAGEALGTYPIKQGTLAIDDGKGGANYDLTFVEGTFTIKQIPITITAHAATKVYGEEDPEFTYTASDPSVALTGALGREPGENVGAYAITIGTLSAGPEYAITFVSADLSITKRPITIAVDDKEKVEGDPDPVLTWKIKSGSLAFADKITGVLERESGEDVGVYKILIGSLKIDDGNNGENYNLKFEEGTFKILSGKFYIFIPLLRQ</sequence>
<name>A0A1Y6K739_9CHLR</name>
<feature type="domain" description="MBG" evidence="1">
    <location>
        <begin position="902"/>
        <end position="977"/>
    </location>
</feature>
<feature type="domain" description="MBG" evidence="1">
    <location>
        <begin position="747"/>
        <end position="823"/>
    </location>
</feature>
<dbReference type="RefSeq" id="WP_087862524.1">
    <property type="nucleotide sequence ID" value="NZ_LT859958.1"/>
</dbReference>
<organism evidence="2 3">
    <name type="scientific">Candidatus Brevifilum fermentans</name>
    <dbReference type="NCBI Taxonomy" id="1986204"/>
    <lineage>
        <taxon>Bacteria</taxon>
        <taxon>Bacillati</taxon>
        <taxon>Chloroflexota</taxon>
        <taxon>Anaerolineae</taxon>
        <taxon>Anaerolineales</taxon>
        <taxon>Anaerolineaceae</taxon>
        <taxon>Candidatus Brevifilum</taxon>
    </lineage>
</organism>
<dbReference type="OrthoDB" id="1071848at2"/>
<dbReference type="KEGG" id="abat:CFX1CAM_1633"/>
<feature type="domain" description="MBG" evidence="1">
    <location>
        <begin position="672"/>
        <end position="741"/>
    </location>
</feature>
<feature type="domain" description="MBG" evidence="1">
    <location>
        <begin position="204"/>
        <end position="274"/>
    </location>
</feature>
<dbReference type="Gene3D" id="3.30.160.710">
    <property type="match status" value="1"/>
</dbReference>
<gene>
    <name evidence="2" type="ORF">CFX1CAM_1633</name>
</gene>
<accession>A0A1Y6K739</accession>
<feature type="domain" description="MBG" evidence="1">
    <location>
        <begin position="128"/>
        <end position="197"/>
    </location>
</feature>
<evidence type="ECO:0000313" key="2">
    <source>
        <dbReference type="EMBL" id="SMX54698.1"/>
    </source>
</evidence>
<proteinExistence type="predicted"/>
<feature type="domain" description="MBG" evidence="1">
    <location>
        <begin position="280"/>
        <end position="356"/>
    </location>
</feature>
<dbReference type="AlphaFoldDB" id="A0A1Y6K739"/>
<dbReference type="Proteomes" id="UP000195514">
    <property type="component" value="Chromosome I"/>
</dbReference>
<feature type="domain" description="MBG" evidence="1">
    <location>
        <begin position="515"/>
        <end position="587"/>
    </location>
</feature>
<feature type="domain" description="MBG" evidence="1">
    <location>
        <begin position="829"/>
        <end position="895"/>
    </location>
</feature>
<feature type="domain" description="MBG" evidence="1">
    <location>
        <begin position="594"/>
        <end position="666"/>
    </location>
</feature>
<dbReference type="EMBL" id="LT859958">
    <property type="protein sequence ID" value="SMX54698.1"/>
    <property type="molecule type" value="Genomic_DNA"/>
</dbReference>
<dbReference type="InterPro" id="IPR041286">
    <property type="entry name" value="MBG_2"/>
</dbReference>
<evidence type="ECO:0000313" key="3">
    <source>
        <dbReference type="Proteomes" id="UP000195514"/>
    </source>
</evidence>
<feature type="domain" description="MBG" evidence="1">
    <location>
        <begin position="362"/>
        <end position="429"/>
    </location>
</feature>
<evidence type="ECO:0000259" key="1">
    <source>
        <dbReference type="Pfam" id="PF18676"/>
    </source>
</evidence>